<keyword evidence="3" id="KW-1185">Reference proteome</keyword>
<accession>A0A9Q9AL60</accession>
<evidence type="ECO:0000313" key="3">
    <source>
        <dbReference type="Proteomes" id="UP001056384"/>
    </source>
</evidence>
<evidence type="ECO:0000256" key="1">
    <source>
        <dbReference type="SAM" id="MobiDB-lite"/>
    </source>
</evidence>
<gene>
    <name evidence="2" type="ORF">Slin15195_G047460</name>
</gene>
<proteinExistence type="predicted"/>
<feature type="region of interest" description="Disordered" evidence="1">
    <location>
        <begin position="34"/>
        <end position="117"/>
    </location>
</feature>
<evidence type="ECO:0000313" key="2">
    <source>
        <dbReference type="EMBL" id="USW51427.1"/>
    </source>
</evidence>
<reference evidence="2" key="1">
    <citation type="submission" date="2022-06" db="EMBL/GenBank/DDBJ databases">
        <title>Complete genome sequences of two strains of the flax pathogen Septoria linicola.</title>
        <authorList>
            <person name="Lapalu N."/>
            <person name="Simon A."/>
            <person name="Demenou B."/>
            <person name="Paumier D."/>
            <person name="Guillot M.-P."/>
            <person name="Gout L."/>
            <person name="Valade R."/>
        </authorList>
    </citation>
    <scope>NUCLEOTIDE SEQUENCE</scope>
    <source>
        <strain evidence="2">SE15195</strain>
    </source>
</reference>
<dbReference type="OrthoDB" id="3647934at2759"/>
<sequence length="183" mass="21055">MPVNDDFLELGGEGVNALLETSTGDKVLHHVSNAHWHRSSESCSRSRSGSRLRRDSVHDRRPSSKVDTADGKWSIKSFWRGSSHQQRPRNTKPDTKSSPKKPKSQYKTETKVSTRDCEKEARAAELALQQRRERFQSTKANYVPIESTRSVDELRFEQDRLYSDIEKAVRDATRRSQDALRNK</sequence>
<dbReference type="AlphaFoldDB" id="A0A9Q9AL60"/>
<dbReference type="Proteomes" id="UP001056384">
    <property type="component" value="Chromosome 3"/>
</dbReference>
<dbReference type="EMBL" id="CP099420">
    <property type="protein sequence ID" value="USW51427.1"/>
    <property type="molecule type" value="Genomic_DNA"/>
</dbReference>
<feature type="compositionally biased region" description="Basic and acidic residues" evidence="1">
    <location>
        <begin position="106"/>
        <end position="117"/>
    </location>
</feature>
<protein>
    <submittedName>
        <fullName evidence="2">Uncharacterized protein</fullName>
    </submittedName>
</protein>
<organism evidence="2 3">
    <name type="scientific">Septoria linicola</name>
    <dbReference type="NCBI Taxonomy" id="215465"/>
    <lineage>
        <taxon>Eukaryota</taxon>
        <taxon>Fungi</taxon>
        <taxon>Dikarya</taxon>
        <taxon>Ascomycota</taxon>
        <taxon>Pezizomycotina</taxon>
        <taxon>Dothideomycetes</taxon>
        <taxon>Dothideomycetidae</taxon>
        <taxon>Mycosphaerellales</taxon>
        <taxon>Mycosphaerellaceae</taxon>
        <taxon>Septoria</taxon>
    </lineage>
</organism>
<name>A0A9Q9AL60_9PEZI</name>
<feature type="compositionally biased region" description="Basic and acidic residues" evidence="1">
    <location>
        <begin position="52"/>
        <end position="70"/>
    </location>
</feature>